<dbReference type="AlphaFoldDB" id="A0A7W5GFT7"/>
<dbReference type="Proteomes" id="UP000543579">
    <property type="component" value="Unassembled WGS sequence"/>
</dbReference>
<dbReference type="RefSeq" id="WP_183419643.1">
    <property type="nucleotide sequence ID" value="NZ_JACHXY010000002.1"/>
</dbReference>
<dbReference type="EMBL" id="JACHXY010000002">
    <property type="protein sequence ID" value="MBB3158185.1"/>
    <property type="molecule type" value="Genomic_DNA"/>
</dbReference>
<reference evidence="1 2" key="1">
    <citation type="submission" date="2020-08" db="EMBL/GenBank/DDBJ databases">
        <title>Genomic Encyclopedia of Type Strains, Phase III (KMG-III): the genomes of soil and plant-associated and newly described type strains.</title>
        <authorList>
            <person name="Whitman W."/>
        </authorList>
    </citation>
    <scope>NUCLEOTIDE SEQUENCE [LARGE SCALE GENOMIC DNA]</scope>
    <source>
        <strain evidence="1 2">CECT 8356</strain>
    </source>
</reference>
<gene>
    <name evidence="1" type="ORF">FHS07_001881</name>
</gene>
<evidence type="ECO:0000313" key="1">
    <source>
        <dbReference type="EMBL" id="MBB3158185.1"/>
    </source>
</evidence>
<comment type="caution">
    <text evidence="1">The sequence shown here is derived from an EMBL/GenBank/DDBJ whole genome shotgun (WGS) entry which is preliminary data.</text>
</comment>
<sequence>MDGNSKLDDEEIALEHWDDDGGTEAAMPVLTLAPRSQSPHQIAHFPPL</sequence>
<proteinExistence type="predicted"/>
<accession>A0A7W5GFT7</accession>
<evidence type="ECO:0000313" key="2">
    <source>
        <dbReference type="Proteomes" id="UP000543579"/>
    </source>
</evidence>
<organism evidence="1 2">
    <name type="scientific">Microbacterium proteolyticum</name>
    <dbReference type="NCBI Taxonomy" id="1572644"/>
    <lineage>
        <taxon>Bacteria</taxon>
        <taxon>Bacillati</taxon>
        <taxon>Actinomycetota</taxon>
        <taxon>Actinomycetes</taxon>
        <taxon>Micrococcales</taxon>
        <taxon>Microbacteriaceae</taxon>
        <taxon>Microbacterium</taxon>
    </lineage>
</organism>
<protein>
    <submittedName>
        <fullName evidence="1">Uncharacterized protein</fullName>
    </submittedName>
</protein>
<name>A0A7W5GFT7_9MICO</name>